<dbReference type="HOGENOM" id="CLU_053272_0_0_2"/>
<dbReference type="GO" id="GO:0005886">
    <property type="term" value="C:plasma membrane"/>
    <property type="evidence" value="ECO:0007669"/>
    <property type="project" value="UniProtKB-SubCell"/>
</dbReference>
<keyword evidence="8" id="KW-1185">Reference proteome</keyword>
<dbReference type="RefSeq" id="WP_015300194.1">
    <property type="nucleotide sequence ID" value="NC_019964.1"/>
</dbReference>
<accession>L0IC32</accession>
<name>L0IC32_HALRX</name>
<dbReference type="AlphaFoldDB" id="L0IC32"/>
<sequence length="424" mass="44357">MTRDDGGPADEDDGREAGDDSATDRDEPDPDTDDYLLDESGASTDERDVDDGSANGVTGGFGERAAELGVSREQLGERATELGVTPEELGVETYEPDTGPRAEELPSDEPPRRIGVEAEALDRTRTPAERLRLPRATLVRLTVLVTVYVAVLAVLVAPGGPFAFPIVPVVVVVAFVFETTDSAAGMGFGTGLAPLLFVLGYDPLQIVPVLLVSETVTGLVAGLVHNDLENVTLSVRPLSEETKLLGLLVVTGSAAVVASVVLAHDAIGLSRDTIRTYVSILVLVMGATGLARAKLRTRIEYRPARLAAFALLAGTNKGIGGGGYGPVVTLGQILSGVYEKSAVAITTLAEGIVSFVGVVAFFVLLYRGTDVDLILLPSIFAGGFLAAIVGPYLVRVVPNTVWRYVIPLYAFGIGILGLAFGLGV</sequence>
<keyword evidence="2 5" id="KW-0812">Transmembrane</keyword>
<feature type="compositionally biased region" description="Basic and acidic residues" evidence="6">
    <location>
        <begin position="98"/>
        <end position="110"/>
    </location>
</feature>
<dbReference type="eggNOG" id="arCOG02050">
    <property type="taxonomic scope" value="Archaea"/>
</dbReference>
<dbReference type="OrthoDB" id="206015at2157"/>
<evidence type="ECO:0000256" key="6">
    <source>
        <dbReference type="SAM" id="MobiDB-lite"/>
    </source>
</evidence>
<organism evidence="7 8">
    <name type="scientific">Halovivax ruber (strain DSM 18193 / JCM 13892 / XH-70)</name>
    <dbReference type="NCBI Taxonomy" id="797302"/>
    <lineage>
        <taxon>Archaea</taxon>
        <taxon>Methanobacteriati</taxon>
        <taxon>Methanobacteriota</taxon>
        <taxon>Stenosarchaea group</taxon>
        <taxon>Halobacteria</taxon>
        <taxon>Halobacteriales</taxon>
        <taxon>Natrialbaceae</taxon>
        <taxon>Halovivax</taxon>
    </lineage>
</organism>
<dbReference type="eggNOG" id="arCOG07873">
    <property type="taxonomic scope" value="Archaea"/>
</dbReference>
<feature type="transmembrane region" description="Helical" evidence="5">
    <location>
        <begin position="401"/>
        <end position="422"/>
    </location>
</feature>
<dbReference type="EMBL" id="CP003050">
    <property type="protein sequence ID" value="AGB15527.1"/>
    <property type="molecule type" value="Genomic_DNA"/>
</dbReference>
<feature type="transmembrane region" description="Helical" evidence="5">
    <location>
        <begin position="206"/>
        <end position="224"/>
    </location>
</feature>
<evidence type="ECO:0000256" key="4">
    <source>
        <dbReference type="ARBA" id="ARBA00023136"/>
    </source>
</evidence>
<evidence type="ECO:0000256" key="5">
    <source>
        <dbReference type="RuleBase" id="RU363041"/>
    </source>
</evidence>
<evidence type="ECO:0000313" key="8">
    <source>
        <dbReference type="Proteomes" id="UP000010846"/>
    </source>
</evidence>
<evidence type="ECO:0000256" key="3">
    <source>
        <dbReference type="ARBA" id="ARBA00022989"/>
    </source>
</evidence>
<gene>
    <name evidence="7" type="ordered locus">Halru_0906</name>
</gene>
<comment type="similarity">
    <text evidence="5">Belongs to the 4-toluene sulfonate uptake permease (TSUP) (TC 2.A.102) family.</text>
</comment>
<dbReference type="InterPro" id="IPR051598">
    <property type="entry name" value="TSUP/Inactive_protease-like"/>
</dbReference>
<evidence type="ECO:0000313" key="7">
    <source>
        <dbReference type="EMBL" id="AGB15527.1"/>
    </source>
</evidence>
<dbReference type="STRING" id="797302.Halru_0906"/>
<keyword evidence="4 5" id="KW-0472">Membrane</keyword>
<dbReference type="PANTHER" id="PTHR43701">
    <property type="entry name" value="MEMBRANE TRANSPORTER PROTEIN MJ0441-RELATED"/>
    <property type="match status" value="1"/>
</dbReference>
<feature type="transmembrane region" description="Helical" evidence="5">
    <location>
        <begin position="342"/>
        <end position="367"/>
    </location>
</feature>
<evidence type="ECO:0000256" key="2">
    <source>
        <dbReference type="ARBA" id="ARBA00022692"/>
    </source>
</evidence>
<dbReference type="GeneID" id="14375160"/>
<feature type="transmembrane region" description="Helical" evidence="5">
    <location>
        <begin position="138"/>
        <end position="156"/>
    </location>
</feature>
<dbReference type="InterPro" id="IPR002781">
    <property type="entry name" value="TM_pro_TauE-like"/>
</dbReference>
<protein>
    <recommendedName>
        <fullName evidence="5">Probable membrane transporter protein</fullName>
    </recommendedName>
</protein>
<dbReference type="Pfam" id="PF01925">
    <property type="entry name" value="TauE"/>
    <property type="match status" value="1"/>
</dbReference>
<feature type="region of interest" description="Disordered" evidence="6">
    <location>
        <begin position="1"/>
        <end position="110"/>
    </location>
</feature>
<keyword evidence="5" id="KW-1003">Cell membrane</keyword>
<comment type="subcellular location">
    <subcellularLocation>
        <location evidence="5">Cell membrane</location>
        <topology evidence="5">Multi-pass membrane protein</topology>
    </subcellularLocation>
    <subcellularLocation>
        <location evidence="1">Membrane</location>
        <topology evidence="1">Multi-pass membrane protein</topology>
    </subcellularLocation>
</comment>
<feature type="transmembrane region" description="Helical" evidence="5">
    <location>
        <begin position="162"/>
        <end position="177"/>
    </location>
</feature>
<feature type="compositionally biased region" description="Basic and acidic residues" evidence="6">
    <location>
        <begin position="15"/>
        <end position="25"/>
    </location>
</feature>
<dbReference type="Proteomes" id="UP000010846">
    <property type="component" value="Chromosome"/>
</dbReference>
<feature type="transmembrane region" description="Helical" evidence="5">
    <location>
        <begin position="276"/>
        <end position="295"/>
    </location>
</feature>
<dbReference type="KEGG" id="hru:Halru_0906"/>
<feature type="transmembrane region" description="Helical" evidence="5">
    <location>
        <begin position="244"/>
        <end position="264"/>
    </location>
</feature>
<feature type="transmembrane region" description="Helical" evidence="5">
    <location>
        <begin position="184"/>
        <end position="200"/>
    </location>
</feature>
<reference evidence="7" key="1">
    <citation type="submission" date="2011-09" db="EMBL/GenBank/DDBJ databases">
        <title>Complete sequence of Halovivax ruber XH-70.</title>
        <authorList>
            <consortium name="US DOE Joint Genome Institute"/>
            <person name="Lucas S."/>
            <person name="Han J."/>
            <person name="Lapidus A."/>
            <person name="Cheng J.-F."/>
            <person name="Goodwin L."/>
            <person name="Pitluck S."/>
            <person name="Peters L."/>
            <person name="Mikhailova N."/>
            <person name="Davenport K."/>
            <person name="Detter J.C."/>
            <person name="Han C."/>
            <person name="Tapia R."/>
            <person name="Land M."/>
            <person name="Hauser L."/>
            <person name="Kyrpides N."/>
            <person name="Ivanova N."/>
            <person name="Pagani I."/>
            <person name="Sproer C."/>
            <person name="Anderson I."/>
            <person name="Woyke T."/>
        </authorList>
    </citation>
    <scope>NUCLEOTIDE SEQUENCE</scope>
    <source>
        <strain evidence="7">XH-70</strain>
    </source>
</reference>
<proteinExistence type="inferred from homology"/>
<dbReference type="PANTHER" id="PTHR43701:SF12">
    <property type="entry name" value="MEMBRANE TRANSPORTER PROTEIN YTNM-RELATED"/>
    <property type="match status" value="1"/>
</dbReference>
<feature type="compositionally biased region" description="Acidic residues" evidence="6">
    <location>
        <begin position="26"/>
        <end position="37"/>
    </location>
</feature>
<feature type="transmembrane region" description="Helical" evidence="5">
    <location>
        <begin position="373"/>
        <end position="394"/>
    </location>
</feature>
<evidence type="ECO:0000256" key="1">
    <source>
        <dbReference type="ARBA" id="ARBA00004141"/>
    </source>
</evidence>
<keyword evidence="3 5" id="KW-1133">Transmembrane helix</keyword>